<dbReference type="SMART" id="SM00220">
    <property type="entry name" value="S_TKc"/>
    <property type="match status" value="1"/>
</dbReference>
<feature type="binding site" evidence="2">
    <location>
        <position position="42"/>
    </location>
    <ligand>
        <name>ATP</name>
        <dbReference type="ChEBI" id="CHEBI:30616"/>
    </ligand>
</feature>
<dbReference type="PROSITE" id="PS50011">
    <property type="entry name" value="PROTEIN_KINASE_DOM"/>
    <property type="match status" value="1"/>
</dbReference>
<dbReference type="InterPro" id="IPR047173">
    <property type="entry name" value="STRAD_A/B-like"/>
</dbReference>
<feature type="compositionally biased region" description="Basic and acidic residues" evidence="3">
    <location>
        <begin position="453"/>
        <end position="464"/>
    </location>
</feature>
<dbReference type="OMA" id="YMERRIQ"/>
<protein>
    <submittedName>
        <fullName evidence="5">Serine/threonine-protein kinase fray2</fullName>
    </submittedName>
</protein>
<feature type="domain" description="Protein kinase" evidence="4">
    <location>
        <begin position="13"/>
        <end position="274"/>
    </location>
</feature>
<dbReference type="InterPro" id="IPR017441">
    <property type="entry name" value="Protein_kinase_ATP_BS"/>
</dbReference>
<dbReference type="AlphaFoldDB" id="A0A9Q0LUP4"/>
<gene>
    <name evidence="5" type="ORF">M0811_05473</name>
</gene>
<feature type="compositionally biased region" description="Polar residues" evidence="3">
    <location>
        <begin position="431"/>
        <end position="443"/>
    </location>
</feature>
<reference evidence="5" key="1">
    <citation type="submission" date="2022-10" db="EMBL/GenBank/DDBJ databases">
        <title>Novel sulphate-reducing endosymbionts in the free-living metamonad Anaeramoeba.</title>
        <authorList>
            <person name="Jerlstrom-Hultqvist J."/>
            <person name="Cepicka I."/>
            <person name="Gallot-Lavallee L."/>
            <person name="Salas-Leiva D."/>
            <person name="Curtis B.A."/>
            <person name="Zahonova K."/>
            <person name="Pipaliya S."/>
            <person name="Dacks J."/>
            <person name="Roger A.J."/>
        </authorList>
    </citation>
    <scope>NUCLEOTIDE SEQUENCE</scope>
    <source>
        <strain evidence="5">BMAN</strain>
    </source>
</reference>
<dbReference type="EMBL" id="JAPDFW010000056">
    <property type="protein sequence ID" value="KAJ5077783.1"/>
    <property type="molecule type" value="Genomic_DNA"/>
</dbReference>
<keyword evidence="6" id="KW-1185">Reference proteome</keyword>
<keyword evidence="2" id="KW-0067">ATP-binding</keyword>
<feature type="compositionally biased region" description="Polar residues" evidence="3">
    <location>
        <begin position="375"/>
        <end position="393"/>
    </location>
</feature>
<dbReference type="Gene3D" id="1.10.510.10">
    <property type="entry name" value="Transferase(Phosphotransferase) domain 1"/>
    <property type="match status" value="1"/>
</dbReference>
<dbReference type="PANTHER" id="PTHR48014">
    <property type="entry name" value="SERINE/THREONINE-PROTEIN KINASE FRAY2"/>
    <property type="match status" value="1"/>
</dbReference>
<evidence type="ECO:0000256" key="2">
    <source>
        <dbReference type="PROSITE-ProRule" id="PRU10141"/>
    </source>
</evidence>
<dbReference type="InterPro" id="IPR000719">
    <property type="entry name" value="Prot_kinase_dom"/>
</dbReference>
<dbReference type="Gene3D" id="3.30.200.20">
    <property type="entry name" value="Phosphorylase Kinase, domain 1"/>
    <property type="match status" value="1"/>
</dbReference>
<dbReference type="PROSITE" id="PS00107">
    <property type="entry name" value="PROTEIN_KINASE_ATP"/>
    <property type="match status" value="1"/>
</dbReference>
<keyword evidence="5" id="KW-0418">Kinase</keyword>
<accession>A0A9Q0LUP4</accession>
<keyword evidence="2" id="KW-0547">Nucleotide-binding</keyword>
<dbReference type="Proteomes" id="UP001149090">
    <property type="component" value="Unassembled WGS sequence"/>
</dbReference>
<evidence type="ECO:0000256" key="1">
    <source>
        <dbReference type="ARBA" id="ARBA00008874"/>
    </source>
</evidence>
<feature type="compositionally biased region" description="Low complexity" evidence="3">
    <location>
        <begin position="394"/>
        <end position="430"/>
    </location>
</feature>
<dbReference type="GO" id="GO:0005524">
    <property type="term" value="F:ATP binding"/>
    <property type="evidence" value="ECO:0007669"/>
    <property type="project" value="UniProtKB-UniRule"/>
</dbReference>
<evidence type="ECO:0000256" key="3">
    <source>
        <dbReference type="SAM" id="MobiDB-lite"/>
    </source>
</evidence>
<dbReference type="GO" id="GO:0004672">
    <property type="term" value="F:protein kinase activity"/>
    <property type="evidence" value="ECO:0007669"/>
    <property type="project" value="InterPro"/>
</dbReference>
<sequence>METKKYPTNFQSYKLLTEIGFGGTATVWKALCIPFEENVAIKIIDLELIHFSVEKLWKEIQYWKLSVHENIVTFYCSFVHETTIWLVMEFIEEGSCQAILRDYFPNGIEDEQIIATILKETLKGITYLHENGQIHRDIKASNLLIKSNGQIKIADFGVAGTLFEKGKLTQDRRTFVGTPCWMSPEVIMGLQGGKGYNEKIDIWSLGITALELAYGKPPFSEHSSMKVLLMILDSPSPTLSEKFSKPFQNFVKVCLYKDPEKRPSAQKLLKHKFLKNATKPEYLVTTLLKNIKPVEERVAKSKKHREERMKKNEFVDWEELQNSIDDLNEISNQPNKKNKSNQSNQEISSNKENSTKMPRSGPISIPKQRIKSVKSEQSNNSKKNLMNRSSPIKNIQSFQNSQNSQNIQNSQNNQNNQNSPNSQNIQNIQNTSKSLLVTSQSPQRRVYKITKLPSEKKPDSSKDV</sequence>
<dbReference type="GO" id="GO:0043539">
    <property type="term" value="F:protein serine/threonine kinase activator activity"/>
    <property type="evidence" value="ECO:0007669"/>
    <property type="project" value="InterPro"/>
</dbReference>
<comment type="similarity">
    <text evidence="1">Belongs to the protein kinase superfamily. STE Ser/Thr protein kinase family. STE20 subfamily.</text>
</comment>
<feature type="region of interest" description="Disordered" evidence="3">
    <location>
        <begin position="327"/>
        <end position="464"/>
    </location>
</feature>
<feature type="compositionally biased region" description="Low complexity" evidence="3">
    <location>
        <begin position="330"/>
        <end position="352"/>
    </location>
</feature>
<dbReference type="Pfam" id="PF00069">
    <property type="entry name" value="Pkinase"/>
    <property type="match status" value="1"/>
</dbReference>
<evidence type="ECO:0000313" key="6">
    <source>
        <dbReference type="Proteomes" id="UP001149090"/>
    </source>
</evidence>
<dbReference type="OrthoDB" id="248923at2759"/>
<evidence type="ECO:0000313" key="5">
    <source>
        <dbReference type="EMBL" id="KAJ5077783.1"/>
    </source>
</evidence>
<dbReference type="InterPro" id="IPR011009">
    <property type="entry name" value="Kinase-like_dom_sf"/>
</dbReference>
<evidence type="ECO:0000259" key="4">
    <source>
        <dbReference type="PROSITE" id="PS50011"/>
    </source>
</evidence>
<name>A0A9Q0LUP4_ANAIG</name>
<comment type="caution">
    <text evidence="5">The sequence shown here is derived from an EMBL/GenBank/DDBJ whole genome shotgun (WGS) entry which is preliminary data.</text>
</comment>
<dbReference type="PANTHER" id="PTHR48014:SF21">
    <property type="entry name" value="SERINE_THREONINE-PROTEIN KINASE FRAY2"/>
    <property type="match status" value="1"/>
</dbReference>
<keyword evidence="5" id="KW-0808">Transferase</keyword>
<dbReference type="SUPFAM" id="SSF56112">
    <property type="entry name" value="Protein kinase-like (PK-like)"/>
    <property type="match status" value="1"/>
</dbReference>
<organism evidence="5 6">
    <name type="scientific">Anaeramoeba ignava</name>
    <name type="common">Anaerobic marine amoeba</name>
    <dbReference type="NCBI Taxonomy" id="1746090"/>
    <lineage>
        <taxon>Eukaryota</taxon>
        <taxon>Metamonada</taxon>
        <taxon>Anaeramoebidae</taxon>
        <taxon>Anaeramoeba</taxon>
    </lineage>
</organism>
<proteinExistence type="inferred from homology"/>